<evidence type="ECO:0000313" key="1">
    <source>
        <dbReference type="EMBL" id="QDV74304.1"/>
    </source>
</evidence>
<dbReference type="KEGG" id="bmei:Spa11_25050"/>
<proteinExistence type="predicted"/>
<dbReference type="RefSeq" id="WP_145112606.1">
    <property type="nucleotide sequence ID" value="NZ_CP036349.1"/>
</dbReference>
<protein>
    <submittedName>
        <fullName evidence="1">Uncharacterized protein</fullName>
    </submittedName>
</protein>
<keyword evidence="2" id="KW-1185">Reference proteome</keyword>
<accession>A0A518K936</accession>
<evidence type="ECO:0000313" key="2">
    <source>
        <dbReference type="Proteomes" id="UP000316426"/>
    </source>
</evidence>
<gene>
    <name evidence="1" type="ORF">Spa11_25050</name>
</gene>
<name>A0A518K936_9BACT</name>
<dbReference type="AlphaFoldDB" id="A0A518K936"/>
<dbReference type="Proteomes" id="UP000316426">
    <property type="component" value="Chromosome"/>
</dbReference>
<reference evidence="1 2" key="1">
    <citation type="submission" date="2019-02" db="EMBL/GenBank/DDBJ databases">
        <title>Deep-cultivation of Planctomycetes and their phenomic and genomic characterization uncovers novel biology.</title>
        <authorList>
            <person name="Wiegand S."/>
            <person name="Jogler M."/>
            <person name="Boedeker C."/>
            <person name="Pinto D."/>
            <person name="Vollmers J."/>
            <person name="Rivas-Marin E."/>
            <person name="Kohn T."/>
            <person name="Peeters S.H."/>
            <person name="Heuer A."/>
            <person name="Rast P."/>
            <person name="Oberbeckmann S."/>
            <person name="Bunk B."/>
            <person name="Jeske O."/>
            <person name="Meyerdierks A."/>
            <person name="Storesund J.E."/>
            <person name="Kallscheuer N."/>
            <person name="Luecker S."/>
            <person name="Lage O.M."/>
            <person name="Pohl T."/>
            <person name="Merkel B.J."/>
            <person name="Hornburger P."/>
            <person name="Mueller R.-W."/>
            <person name="Bruemmer F."/>
            <person name="Labrenz M."/>
            <person name="Spormann A.M."/>
            <person name="Op den Camp H."/>
            <person name="Overmann J."/>
            <person name="Amann R."/>
            <person name="Jetten M.S.M."/>
            <person name="Mascher T."/>
            <person name="Medema M.H."/>
            <person name="Devos D.P."/>
            <person name="Kaster A.-K."/>
            <person name="Ovreas L."/>
            <person name="Rohde M."/>
            <person name="Galperin M.Y."/>
            <person name="Jogler C."/>
        </authorList>
    </citation>
    <scope>NUCLEOTIDE SEQUENCE [LARGE SCALE GENOMIC DNA]</scope>
    <source>
        <strain evidence="1 2">Spa11</strain>
    </source>
</reference>
<organism evidence="1 2">
    <name type="scientific">Botrimarina mediterranea</name>
    <dbReference type="NCBI Taxonomy" id="2528022"/>
    <lineage>
        <taxon>Bacteria</taxon>
        <taxon>Pseudomonadati</taxon>
        <taxon>Planctomycetota</taxon>
        <taxon>Planctomycetia</taxon>
        <taxon>Pirellulales</taxon>
        <taxon>Lacipirellulaceae</taxon>
        <taxon>Botrimarina</taxon>
    </lineage>
</organism>
<sequence length="75" mass="7953">MNRREDDIGGECVNTRLVRVPAGATLKITCPFVNSGQIYLESGAILDYPAGITNNGGQIRRSPCCPAACVKDITA</sequence>
<dbReference type="EMBL" id="CP036349">
    <property type="protein sequence ID" value="QDV74304.1"/>
    <property type="molecule type" value="Genomic_DNA"/>
</dbReference>